<dbReference type="InterPro" id="IPR019863">
    <property type="entry name" value="Motility-assoc_ABC-rel_GldG"/>
</dbReference>
<evidence type="ECO:0000256" key="3">
    <source>
        <dbReference type="ARBA" id="ARBA00022692"/>
    </source>
</evidence>
<accession>A0A1I1JS39</accession>
<feature type="domain" description="DUF7088" evidence="8">
    <location>
        <begin position="277"/>
        <end position="385"/>
    </location>
</feature>
<feature type="transmembrane region" description="Helical" evidence="6">
    <location>
        <begin position="136"/>
        <end position="156"/>
    </location>
</feature>
<protein>
    <submittedName>
        <fullName evidence="9">ABC-2 type transport system permease protein</fullName>
    </submittedName>
</protein>
<feature type="transmembrane region" description="Helical" evidence="6">
    <location>
        <begin position="12"/>
        <end position="35"/>
    </location>
</feature>
<dbReference type="PANTHER" id="PTHR30294">
    <property type="entry name" value="MEMBRANE COMPONENT OF ABC TRANSPORTER YHHJ-RELATED"/>
    <property type="match status" value="1"/>
</dbReference>
<dbReference type="Pfam" id="PF09822">
    <property type="entry name" value="ABC_transp_aux"/>
    <property type="match status" value="1"/>
</dbReference>
<feature type="domain" description="ABC-type uncharacterised transport system" evidence="7">
    <location>
        <begin position="431"/>
        <end position="734"/>
    </location>
</feature>
<dbReference type="InterPro" id="IPR055396">
    <property type="entry name" value="DUF7088"/>
</dbReference>
<evidence type="ECO:0000313" key="9">
    <source>
        <dbReference type="EMBL" id="SFC51326.1"/>
    </source>
</evidence>
<dbReference type="Pfam" id="PF12679">
    <property type="entry name" value="ABC2_membrane_2"/>
    <property type="match status" value="1"/>
</dbReference>
<feature type="transmembrane region" description="Helical" evidence="6">
    <location>
        <begin position="94"/>
        <end position="116"/>
    </location>
</feature>
<organism evidence="9 10">
    <name type="scientific">Parapedobacter composti</name>
    <dbReference type="NCBI Taxonomy" id="623281"/>
    <lineage>
        <taxon>Bacteria</taxon>
        <taxon>Pseudomonadati</taxon>
        <taxon>Bacteroidota</taxon>
        <taxon>Sphingobacteriia</taxon>
        <taxon>Sphingobacteriales</taxon>
        <taxon>Sphingobacteriaceae</taxon>
        <taxon>Parapedobacter</taxon>
    </lineage>
</organism>
<feature type="transmembrane region" description="Helical" evidence="6">
    <location>
        <begin position="769"/>
        <end position="792"/>
    </location>
</feature>
<keyword evidence="4 6" id="KW-1133">Transmembrane helix</keyword>
<dbReference type="PANTHER" id="PTHR30294:SF29">
    <property type="entry name" value="MULTIDRUG ABC TRANSPORTER PERMEASE YBHS-RELATED"/>
    <property type="match status" value="1"/>
</dbReference>
<dbReference type="InterPro" id="IPR019196">
    <property type="entry name" value="ABC_transp_unknown"/>
</dbReference>
<dbReference type="NCBIfam" id="TIGR03518">
    <property type="entry name" value="ABC_perm_GldF"/>
    <property type="match status" value="1"/>
</dbReference>
<feature type="transmembrane region" description="Helical" evidence="6">
    <location>
        <begin position="55"/>
        <end position="73"/>
    </location>
</feature>
<evidence type="ECO:0000256" key="1">
    <source>
        <dbReference type="ARBA" id="ARBA00004651"/>
    </source>
</evidence>
<comment type="subcellular location">
    <subcellularLocation>
        <location evidence="1">Cell membrane</location>
        <topology evidence="1">Multi-pass membrane protein</topology>
    </subcellularLocation>
</comment>
<proteinExistence type="predicted"/>
<dbReference type="AlphaFoldDB" id="A0A1I1JS39"/>
<keyword evidence="10" id="KW-1185">Reference proteome</keyword>
<evidence type="ECO:0000313" key="10">
    <source>
        <dbReference type="Proteomes" id="UP000199577"/>
    </source>
</evidence>
<reference evidence="9 10" key="1">
    <citation type="submission" date="2016-10" db="EMBL/GenBank/DDBJ databases">
        <authorList>
            <person name="de Groot N.N."/>
        </authorList>
    </citation>
    <scope>NUCLEOTIDE SEQUENCE [LARGE SCALE GENOMIC DNA]</scope>
    <source>
        <strain evidence="9 10">DSM 22900</strain>
    </source>
</reference>
<dbReference type="STRING" id="623281.SAMN05421747_11317"/>
<sequence>MLSIYRKEIAAYFNTLTGYLVIGLFLLATGLLLWVFPDTSILAYGYTTIESFFHLSPYLFLFLIPAITMRTIAGERNEGTWELLLTRPVRLWEIVLGKYLGSITIVALALVPTLLYYLSVYRLALPVGNIDSGAVIGSYIGLFLLGGAFAAIGMFASALTRNAIVAFLIALALSFLLFYAFDALSGLQLFSTYAYQVSALGIQAHYEAISRGVLDSRDLAYFLSIATLFLALTQLTLAADRIPRKHAIRQGMAVVAGIILINVLGHGIVSRIDFTAEKRYTLSPLSKQTLASLGAATHVTVFLDGELPAGFTRLKRATTDLLNDLKAHSGGKLTFSFANPLDGDTRQRQENMLALAERGISPTNLNVRTASGFKQQLIVPAALITGEDVEIPVNLLQNRTGASHEQVLNNSVENLEYAFVSALRNVAEGGRPLVGFTEGHGELNNVQLQGAIQALISSYAVGFVNLDSISLADLGQLSALIVAKPTRPFTETEKYKINHFVMEGGSLLWAVDQSTADLDSLRTTGDQIAVAHRLNLDDLLFTYGVRFNYDLIADMNCAQIPLTVGHVGNQTQIELAPWLFYPVLVPDTPHPMLKNLDGIRCEFVGTIDTIAVEGIRKTVILQSSPFSRRLNIPATVSLQLAGETPDPEQFRKKPYPAAVLLEGRFPSVFVNRPVPTGIPASMTTPERGQPAKMVAIADGDVFKGQVNPADNSPYPLGWDRYTEQQYGNRSFLLNVMDYLTNGSEVIALRDKEIKLRLLNQVKVNSEKTFWQTLNVAFPPVLLLCFGILQYYIRKRRYERAIQRRL</sequence>
<dbReference type="Pfam" id="PF23357">
    <property type="entry name" value="DUF7088"/>
    <property type="match status" value="1"/>
</dbReference>
<keyword evidence="5 6" id="KW-0472">Membrane</keyword>
<name>A0A1I1JS39_9SPHI</name>
<evidence type="ECO:0000256" key="6">
    <source>
        <dbReference type="SAM" id="Phobius"/>
    </source>
</evidence>
<dbReference type="GO" id="GO:0005886">
    <property type="term" value="C:plasma membrane"/>
    <property type="evidence" value="ECO:0007669"/>
    <property type="project" value="UniProtKB-SubCell"/>
</dbReference>
<feature type="transmembrane region" description="Helical" evidence="6">
    <location>
        <begin position="251"/>
        <end position="269"/>
    </location>
</feature>
<evidence type="ECO:0000259" key="7">
    <source>
        <dbReference type="Pfam" id="PF09822"/>
    </source>
</evidence>
<dbReference type="NCBIfam" id="TIGR03521">
    <property type="entry name" value="GldG"/>
    <property type="match status" value="1"/>
</dbReference>
<dbReference type="Proteomes" id="UP000199577">
    <property type="component" value="Unassembled WGS sequence"/>
</dbReference>
<feature type="transmembrane region" description="Helical" evidence="6">
    <location>
        <begin position="163"/>
        <end position="181"/>
    </location>
</feature>
<dbReference type="InterPro" id="IPR019860">
    <property type="entry name" value="Motility-assoc_ABC_perm_GldF"/>
</dbReference>
<dbReference type="OrthoDB" id="9777219at2"/>
<keyword evidence="2" id="KW-1003">Cell membrane</keyword>
<dbReference type="GO" id="GO:0140359">
    <property type="term" value="F:ABC-type transporter activity"/>
    <property type="evidence" value="ECO:0007669"/>
    <property type="project" value="InterPro"/>
</dbReference>
<keyword evidence="3 6" id="KW-0812">Transmembrane</keyword>
<evidence type="ECO:0000259" key="8">
    <source>
        <dbReference type="Pfam" id="PF23357"/>
    </source>
</evidence>
<dbReference type="EMBL" id="FOLL01000013">
    <property type="protein sequence ID" value="SFC51326.1"/>
    <property type="molecule type" value="Genomic_DNA"/>
</dbReference>
<dbReference type="InterPro" id="IPR051449">
    <property type="entry name" value="ABC-2_transporter_component"/>
</dbReference>
<feature type="transmembrane region" description="Helical" evidence="6">
    <location>
        <begin position="219"/>
        <end position="239"/>
    </location>
</feature>
<evidence type="ECO:0000256" key="2">
    <source>
        <dbReference type="ARBA" id="ARBA00022475"/>
    </source>
</evidence>
<gene>
    <name evidence="9" type="ORF">SAMN05421747_11317</name>
</gene>
<evidence type="ECO:0000256" key="4">
    <source>
        <dbReference type="ARBA" id="ARBA00022989"/>
    </source>
</evidence>
<dbReference type="RefSeq" id="WP_090974122.1">
    <property type="nucleotide sequence ID" value="NZ_FOLL01000013.1"/>
</dbReference>
<evidence type="ECO:0000256" key="5">
    <source>
        <dbReference type="ARBA" id="ARBA00023136"/>
    </source>
</evidence>